<feature type="region of interest" description="Disordered" evidence="2">
    <location>
        <begin position="1"/>
        <end position="31"/>
    </location>
</feature>
<dbReference type="GO" id="GO:0031146">
    <property type="term" value="P:SCF-dependent proteasomal ubiquitin-dependent protein catabolic process"/>
    <property type="evidence" value="ECO:0007669"/>
    <property type="project" value="TreeGrafter"/>
</dbReference>
<dbReference type="Gene3D" id="3.80.10.10">
    <property type="entry name" value="Ribonuclease Inhibitor"/>
    <property type="match status" value="2"/>
</dbReference>
<accession>A0A150GB07</accession>
<sequence>MGSAAAAAGGGRAMSGGVGGPSASSAAPGSPLESLESLELRGCVRLGDEAAALLGRLTGLRSLDISETAIRGGGLAALTTLRRLTRLAAGGLQTAGDEAWCGLLPALPQLSHLELWGGGAGGAGRAASADPPAGGSGPGGASGGEDLLLALACLGELRHLSLAWTGVRTLPAFPGLQVLDLRHCRLSEVWWPTGGPGRLALRQLLLAGAEVEGPAAAAGIAQLVRCSAPTLELLDLSRLVAVGGHRSSDADPWVASRVLAALADPWDGDGGADGPGTGPAPEEEGQERGAAAAAPRLTCLDLSHAVVQPGDLVLLQCAPALRRLSAAGTRGGCPEGAEALAAAGLHRLQRL</sequence>
<evidence type="ECO:0000313" key="4">
    <source>
        <dbReference type="Proteomes" id="UP000075714"/>
    </source>
</evidence>
<organism evidence="3 4">
    <name type="scientific">Gonium pectorale</name>
    <name type="common">Green alga</name>
    <dbReference type="NCBI Taxonomy" id="33097"/>
    <lineage>
        <taxon>Eukaryota</taxon>
        <taxon>Viridiplantae</taxon>
        <taxon>Chlorophyta</taxon>
        <taxon>core chlorophytes</taxon>
        <taxon>Chlorophyceae</taxon>
        <taxon>CS clade</taxon>
        <taxon>Chlamydomonadales</taxon>
        <taxon>Volvocaceae</taxon>
        <taxon>Gonium</taxon>
    </lineage>
</organism>
<dbReference type="PANTHER" id="PTHR13318">
    <property type="entry name" value="PARTNER OF PAIRED, ISOFORM B-RELATED"/>
    <property type="match status" value="1"/>
</dbReference>
<dbReference type="AlphaFoldDB" id="A0A150GB07"/>
<dbReference type="InterPro" id="IPR032675">
    <property type="entry name" value="LRR_dom_sf"/>
</dbReference>
<name>A0A150GB07_GONPE</name>
<dbReference type="EMBL" id="LSYV01000040">
    <property type="protein sequence ID" value="KXZ47009.1"/>
    <property type="molecule type" value="Genomic_DNA"/>
</dbReference>
<gene>
    <name evidence="3" type="ORF">GPECTOR_39g503</name>
</gene>
<proteinExistence type="predicted"/>
<feature type="compositionally biased region" description="Gly residues" evidence="2">
    <location>
        <begin position="8"/>
        <end position="20"/>
    </location>
</feature>
<reference evidence="4" key="1">
    <citation type="journal article" date="2016" name="Nat. Commun.">
        <title>The Gonium pectorale genome demonstrates co-option of cell cycle regulation during the evolution of multicellularity.</title>
        <authorList>
            <person name="Hanschen E.R."/>
            <person name="Marriage T.N."/>
            <person name="Ferris P.J."/>
            <person name="Hamaji T."/>
            <person name="Toyoda A."/>
            <person name="Fujiyama A."/>
            <person name="Neme R."/>
            <person name="Noguchi H."/>
            <person name="Minakuchi Y."/>
            <person name="Suzuki M."/>
            <person name="Kawai-Toyooka H."/>
            <person name="Smith D.R."/>
            <person name="Sparks H."/>
            <person name="Anderson J."/>
            <person name="Bakaric R."/>
            <person name="Luria V."/>
            <person name="Karger A."/>
            <person name="Kirschner M.W."/>
            <person name="Durand P.M."/>
            <person name="Michod R.E."/>
            <person name="Nozaki H."/>
            <person name="Olson B.J."/>
        </authorList>
    </citation>
    <scope>NUCLEOTIDE SEQUENCE [LARGE SCALE GENOMIC DNA]</scope>
    <source>
        <strain evidence="4">NIES-2863</strain>
    </source>
</reference>
<keyword evidence="4" id="KW-1185">Reference proteome</keyword>
<dbReference type="PANTHER" id="PTHR13318:SF190">
    <property type="entry name" value="PARTNER OF PAIRED, ISOFORM B"/>
    <property type="match status" value="1"/>
</dbReference>
<evidence type="ECO:0000256" key="1">
    <source>
        <dbReference type="ARBA" id="ARBA00004430"/>
    </source>
</evidence>
<comment type="subcellular location">
    <subcellularLocation>
        <location evidence="1">Cytoplasm</location>
        <location evidence="1">Cytoskeleton</location>
        <location evidence="1">Cilium axoneme</location>
    </subcellularLocation>
</comment>
<dbReference type="Proteomes" id="UP000075714">
    <property type="component" value="Unassembled WGS sequence"/>
</dbReference>
<evidence type="ECO:0000256" key="2">
    <source>
        <dbReference type="SAM" id="MobiDB-lite"/>
    </source>
</evidence>
<dbReference type="STRING" id="33097.A0A150GB07"/>
<evidence type="ECO:0000313" key="3">
    <source>
        <dbReference type="EMBL" id="KXZ47009.1"/>
    </source>
</evidence>
<protein>
    <submittedName>
        <fullName evidence="3">Uncharacterized protein</fullName>
    </submittedName>
</protein>
<feature type="compositionally biased region" description="Gly residues" evidence="2">
    <location>
        <begin position="268"/>
        <end position="277"/>
    </location>
</feature>
<dbReference type="SUPFAM" id="SSF52047">
    <property type="entry name" value="RNI-like"/>
    <property type="match status" value="1"/>
</dbReference>
<feature type="compositionally biased region" description="Low complexity" evidence="2">
    <location>
        <begin position="21"/>
        <end position="31"/>
    </location>
</feature>
<feature type="region of interest" description="Disordered" evidence="2">
    <location>
        <begin position="266"/>
        <end position="291"/>
    </location>
</feature>
<dbReference type="OrthoDB" id="550575at2759"/>
<dbReference type="GO" id="GO:0005930">
    <property type="term" value="C:axoneme"/>
    <property type="evidence" value="ECO:0007669"/>
    <property type="project" value="UniProtKB-SubCell"/>
</dbReference>
<comment type="caution">
    <text evidence="3">The sequence shown here is derived from an EMBL/GenBank/DDBJ whole genome shotgun (WGS) entry which is preliminary data.</text>
</comment>
<dbReference type="GO" id="GO:0019005">
    <property type="term" value="C:SCF ubiquitin ligase complex"/>
    <property type="evidence" value="ECO:0007669"/>
    <property type="project" value="TreeGrafter"/>
</dbReference>